<dbReference type="EMBL" id="MU128932">
    <property type="protein sequence ID" value="KAF9517390.1"/>
    <property type="molecule type" value="Genomic_DNA"/>
</dbReference>
<accession>A0A9P6E0R2</accession>
<keyword evidence="3" id="KW-1185">Reference proteome</keyword>
<evidence type="ECO:0000313" key="2">
    <source>
        <dbReference type="EMBL" id="KAF9517390.1"/>
    </source>
</evidence>
<reference evidence="2" key="1">
    <citation type="journal article" date="2020" name="Nat. Commun.">
        <title>Large-scale genome sequencing of mycorrhizal fungi provides insights into the early evolution of symbiotic traits.</title>
        <authorList>
            <person name="Miyauchi S."/>
            <person name="Kiss E."/>
            <person name="Kuo A."/>
            <person name="Drula E."/>
            <person name="Kohler A."/>
            <person name="Sanchez-Garcia M."/>
            <person name="Morin E."/>
            <person name="Andreopoulos B."/>
            <person name="Barry K.W."/>
            <person name="Bonito G."/>
            <person name="Buee M."/>
            <person name="Carver A."/>
            <person name="Chen C."/>
            <person name="Cichocki N."/>
            <person name="Clum A."/>
            <person name="Culley D."/>
            <person name="Crous P.W."/>
            <person name="Fauchery L."/>
            <person name="Girlanda M."/>
            <person name="Hayes R.D."/>
            <person name="Keri Z."/>
            <person name="LaButti K."/>
            <person name="Lipzen A."/>
            <person name="Lombard V."/>
            <person name="Magnuson J."/>
            <person name="Maillard F."/>
            <person name="Murat C."/>
            <person name="Nolan M."/>
            <person name="Ohm R.A."/>
            <person name="Pangilinan J."/>
            <person name="Pereira M.F."/>
            <person name="Perotto S."/>
            <person name="Peter M."/>
            <person name="Pfister S."/>
            <person name="Riley R."/>
            <person name="Sitrit Y."/>
            <person name="Stielow J.B."/>
            <person name="Szollosi G."/>
            <person name="Zifcakova L."/>
            <person name="Stursova M."/>
            <person name="Spatafora J.W."/>
            <person name="Tedersoo L."/>
            <person name="Vaario L.M."/>
            <person name="Yamada A."/>
            <person name="Yan M."/>
            <person name="Wang P."/>
            <person name="Xu J."/>
            <person name="Bruns T."/>
            <person name="Baldrian P."/>
            <person name="Vilgalys R."/>
            <person name="Dunand C."/>
            <person name="Henrissat B."/>
            <person name="Grigoriev I.V."/>
            <person name="Hibbett D."/>
            <person name="Nagy L.G."/>
            <person name="Martin F.M."/>
        </authorList>
    </citation>
    <scope>NUCLEOTIDE SEQUENCE</scope>
    <source>
        <strain evidence="2">UP504</strain>
    </source>
</reference>
<name>A0A9P6E0R2_9AGAM</name>
<gene>
    <name evidence="2" type="ORF">BS47DRAFT_529963</name>
</gene>
<feature type="region of interest" description="Disordered" evidence="1">
    <location>
        <begin position="14"/>
        <end position="36"/>
    </location>
</feature>
<dbReference type="Proteomes" id="UP000886523">
    <property type="component" value="Unassembled WGS sequence"/>
</dbReference>
<protein>
    <submittedName>
        <fullName evidence="2">Uncharacterized protein</fullName>
    </submittedName>
</protein>
<organism evidence="2 3">
    <name type="scientific">Hydnum rufescens UP504</name>
    <dbReference type="NCBI Taxonomy" id="1448309"/>
    <lineage>
        <taxon>Eukaryota</taxon>
        <taxon>Fungi</taxon>
        <taxon>Dikarya</taxon>
        <taxon>Basidiomycota</taxon>
        <taxon>Agaricomycotina</taxon>
        <taxon>Agaricomycetes</taxon>
        <taxon>Cantharellales</taxon>
        <taxon>Hydnaceae</taxon>
        <taxon>Hydnum</taxon>
    </lineage>
</organism>
<sequence>MNWNTFRHVLDGLGLHKSVPDGPPRASPRHPPRAVNPSVQSWELQVYANAPVLRPEWANLERSGVSGDWVGGVNENGMGEGLNLVHKVSREREAALSPHSFYSKTHLSVMGHILTQ</sequence>
<comment type="caution">
    <text evidence="2">The sequence shown here is derived from an EMBL/GenBank/DDBJ whole genome shotgun (WGS) entry which is preliminary data.</text>
</comment>
<proteinExistence type="predicted"/>
<dbReference type="AlphaFoldDB" id="A0A9P6E0R2"/>
<evidence type="ECO:0000256" key="1">
    <source>
        <dbReference type="SAM" id="MobiDB-lite"/>
    </source>
</evidence>
<evidence type="ECO:0000313" key="3">
    <source>
        <dbReference type="Proteomes" id="UP000886523"/>
    </source>
</evidence>